<feature type="region of interest" description="Disordered" evidence="1">
    <location>
        <begin position="213"/>
        <end position="240"/>
    </location>
</feature>
<dbReference type="AlphaFoldDB" id="A0A5C3PVJ5"/>
<keyword evidence="3" id="KW-1185">Reference proteome</keyword>
<protein>
    <submittedName>
        <fullName evidence="2">Uncharacterized protein</fullName>
    </submittedName>
</protein>
<name>A0A5C3PVJ5_9APHY</name>
<evidence type="ECO:0000256" key="1">
    <source>
        <dbReference type="SAM" id="MobiDB-lite"/>
    </source>
</evidence>
<feature type="compositionally biased region" description="Low complexity" evidence="1">
    <location>
        <begin position="88"/>
        <end position="99"/>
    </location>
</feature>
<proteinExistence type="predicted"/>
<sequence>MPRPRPGLPILPSVVVATQFAARLPGRPEILRQHDGLMSWLAVVSPSSHSTAPSSLPRETLGRGARHGMSSMSAGSLRTLFQTTLARPSTHTSIPSTTPRVPRSDDTHSPLRPGVHFLDRMVRHSPWQRVGRWSLPTLDAALGVLHVGRPDVLQAGSWVPGAPPRSRPRGAGPRLGKQFGRGFVIGEGSSHRLNQGVCPHDICYPSEVRVWDDPSPASRGEVESLGLGRPGALRLAQDQP</sequence>
<evidence type="ECO:0000313" key="2">
    <source>
        <dbReference type="EMBL" id="TFK93874.1"/>
    </source>
</evidence>
<organism evidence="2 3">
    <name type="scientific">Polyporus arcularius HHB13444</name>
    <dbReference type="NCBI Taxonomy" id="1314778"/>
    <lineage>
        <taxon>Eukaryota</taxon>
        <taxon>Fungi</taxon>
        <taxon>Dikarya</taxon>
        <taxon>Basidiomycota</taxon>
        <taxon>Agaricomycotina</taxon>
        <taxon>Agaricomycetes</taxon>
        <taxon>Polyporales</taxon>
        <taxon>Polyporaceae</taxon>
        <taxon>Polyporus</taxon>
    </lineage>
</organism>
<feature type="region of interest" description="Disordered" evidence="1">
    <location>
        <begin position="47"/>
        <end position="72"/>
    </location>
</feature>
<evidence type="ECO:0000313" key="3">
    <source>
        <dbReference type="Proteomes" id="UP000308197"/>
    </source>
</evidence>
<reference evidence="2 3" key="1">
    <citation type="journal article" date="2019" name="Nat. Ecol. Evol.">
        <title>Megaphylogeny resolves global patterns of mushroom evolution.</title>
        <authorList>
            <person name="Varga T."/>
            <person name="Krizsan K."/>
            <person name="Foldi C."/>
            <person name="Dima B."/>
            <person name="Sanchez-Garcia M."/>
            <person name="Sanchez-Ramirez S."/>
            <person name="Szollosi G.J."/>
            <person name="Szarkandi J.G."/>
            <person name="Papp V."/>
            <person name="Albert L."/>
            <person name="Andreopoulos W."/>
            <person name="Angelini C."/>
            <person name="Antonin V."/>
            <person name="Barry K.W."/>
            <person name="Bougher N.L."/>
            <person name="Buchanan P."/>
            <person name="Buyck B."/>
            <person name="Bense V."/>
            <person name="Catcheside P."/>
            <person name="Chovatia M."/>
            <person name="Cooper J."/>
            <person name="Damon W."/>
            <person name="Desjardin D."/>
            <person name="Finy P."/>
            <person name="Geml J."/>
            <person name="Haridas S."/>
            <person name="Hughes K."/>
            <person name="Justo A."/>
            <person name="Karasinski D."/>
            <person name="Kautmanova I."/>
            <person name="Kiss B."/>
            <person name="Kocsube S."/>
            <person name="Kotiranta H."/>
            <person name="LaButti K.M."/>
            <person name="Lechner B.E."/>
            <person name="Liimatainen K."/>
            <person name="Lipzen A."/>
            <person name="Lukacs Z."/>
            <person name="Mihaltcheva S."/>
            <person name="Morgado L.N."/>
            <person name="Niskanen T."/>
            <person name="Noordeloos M.E."/>
            <person name="Ohm R.A."/>
            <person name="Ortiz-Santana B."/>
            <person name="Ovrebo C."/>
            <person name="Racz N."/>
            <person name="Riley R."/>
            <person name="Savchenko A."/>
            <person name="Shiryaev A."/>
            <person name="Soop K."/>
            <person name="Spirin V."/>
            <person name="Szebenyi C."/>
            <person name="Tomsovsky M."/>
            <person name="Tulloss R.E."/>
            <person name="Uehling J."/>
            <person name="Grigoriev I.V."/>
            <person name="Vagvolgyi C."/>
            <person name="Papp T."/>
            <person name="Martin F.M."/>
            <person name="Miettinen O."/>
            <person name="Hibbett D.S."/>
            <person name="Nagy L.G."/>
        </authorList>
    </citation>
    <scope>NUCLEOTIDE SEQUENCE [LARGE SCALE GENOMIC DNA]</scope>
    <source>
        <strain evidence="2 3">HHB13444</strain>
    </source>
</reference>
<feature type="compositionally biased region" description="Low complexity" evidence="1">
    <location>
        <begin position="47"/>
        <end position="57"/>
    </location>
</feature>
<dbReference type="InParanoid" id="A0A5C3PVJ5"/>
<dbReference type="Proteomes" id="UP000308197">
    <property type="component" value="Unassembled WGS sequence"/>
</dbReference>
<feature type="compositionally biased region" description="Low complexity" evidence="1">
    <location>
        <begin position="225"/>
        <end position="240"/>
    </location>
</feature>
<accession>A0A5C3PVJ5</accession>
<dbReference type="EMBL" id="ML210975">
    <property type="protein sequence ID" value="TFK93874.1"/>
    <property type="molecule type" value="Genomic_DNA"/>
</dbReference>
<gene>
    <name evidence="2" type="ORF">K466DRAFT_48376</name>
</gene>
<feature type="region of interest" description="Disordered" evidence="1">
    <location>
        <begin position="87"/>
        <end position="110"/>
    </location>
</feature>